<proteinExistence type="predicted"/>
<protein>
    <submittedName>
        <fullName evidence="1">Uncharacterized protein</fullName>
    </submittedName>
</protein>
<sequence>TGALPATGADPLYSSKGTFSINGVTGTDTTVVWSTPVKINEGALTLGDVVDFSVLDSGFTKPQEVDFRIRTTGALEKRVALGSWTNVATWRGNGANADYEVKVSIDQGDDAPDSGAALDTWHLCSTTRTFSWVNNVELGSALATATIQWRQESTNQLLGSVLADMQAVDL</sequence>
<gene>
    <name evidence="1" type="ORF">LCGC14_2855100</name>
</gene>
<dbReference type="AlphaFoldDB" id="A0A0F9AFJ7"/>
<organism evidence="1">
    <name type="scientific">marine sediment metagenome</name>
    <dbReference type="NCBI Taxonomy" id="412755"/>
    <lineage>
        <taxon>unclassified sequences</taxon>
        <taxon>metagenomes</taxon>
        <taxon>ecological metagenomes</taxon>
    </lineage>
</organism>
<feature type="non-terminal residue" evidence="1">
    <location>
        <position position="1"/>
    </location>
</feature>
<evidence type="ECO:0000313" key="1">
    <source>
        <dbReference type="EMBL" id="KKK77289.1"/>
    </source>
</evidence>
<name>A0A0F9AFJ7_9ZZZZ</name>
<reference evidence="1" key="1">
    <citation type="journal article" date="2015" name="Nature">
        <title>Complex archaea that bridge the gap between prokaryotes and eukaryotes.</title>
        <authorList>
            <person name="Spang A."/>
            <person name="Saw J.H."/>
            <person name="Jorgensen S.L."/>
            <person name="Zaremba-Niedzwiedzka K."/>
            <person name="Martijn J."/>
            <person name="Lind A.E."/>
            <person name="van Eijk R."/>
            <person name="Schleper C."/>
            <person name="Guy L."/>
            <person name="Ettema T.J."/>
        </authorList>
    </citation>
    <scope>NUCLEOTIDE SEQUENCE</scope>
</reference>
<accession>A0A0F9AFJ7</accession>
<comment type="caution">
    <text evidence="1">The sequence shown here is derived from an EMBL/GenBank/DDBJ whole genome shotgun (WGS) entry which is preliminary data.</text>
</comment>
<dbReference type="EMBL" id="LAZR01055022">
    <property type="protein sequence ID" value="KKK77289.1"/>
    <property type="molecule type" value="Genomic_DNA"/>
</dbReference>